<dbReference type="AlphaFoldDB" id="A0A1I6UT98"/>
<dbReference type="RefSeq" id="WP_245776153.1">
    <property type="nucleotide sequence ID" value="NZ_FOZX01000013.1"/>
</dbReference>
<dbReference type="GO" id="GO:0005840">
    <property type="term" value="C:ribosome"/>
    <property type="evidence" value="ECO:0007669"/>
    <property type="project" value="UniProtKB-KW"/>
</dbReference>
<dbReference type="Proteomes" id="UP000198852">
    <property type="component" value="Unassembled WGS sequence"/>
</dbReference>
<evidence type="ECO:0000256" key="1">
    <source>
        <dbReference type="ARBA" id="ARBA00022679"/>
    </source>
</evidence>
<gene>
    <name evidence="3" type="ORF">SAMN05660874_05233</name>
</gene>
<evidence type="ECO:0000313" key="4">
    <source>
        <dbReference type="Proteomes" id="UP000198852"/>
    </source>
</evidence>
<organism evidence="3 4">
    <name type="scientific">Saccharopolyspora flava</name>
    <dbReference type="NCBI Taxonomy" id="95161"/>
    <lineage>
        <taxon>Bacteria</taxon>
        <taxon>Bacillati</taxon>
        <taxon>Actinomycetota</taxon>
        <taxon>Actinomycetes</taxon>
        <taxon>Pseudonocardiales</taxon>
        <taxon>Pseudonocardiaceae</taxon>
        <taxon>Saccharopolyspora</taxon>
    </lineage>
</organism>
<evidence type="ECO:0000259" key="2">
    <source>
        <dbReference type="PROSITE" id="PS51186"/>
    </source>
</evidence>
<accession>A0A1I6UT98</accession>
<keyword evidence="3" id="KW-0687">Ribonucleoprotein</keyword>
<dbReference type="GO" id="GO:0008080">
    <property type="term" value="F:N-acetyltransferase activity"/>
    <property type="evidence" value="ECO:0007669"/>
    <property type="project" value="InterPro"/>
</dbReference>
<dbReference type="InterPro" id="IPR000182">
    <property type="entry name" value="GNAT_dom"/>
</dbReference>
<reference evidence="4" key="1">
    <citation type="submission" date="2016-10" db="EMBL/GenBank/DDBJ databases">
        <authorList>
            <person name="Varghese N."/>
            <person name="Submissions S."/>
        </authorList>
    </citation>
    <scope>NUCLEOTIDE SEQUENCE [LARGE SCALE GENOMIC DNA]</scope>
    <source>
        <strain evidence="4">DSM 44771</strain>
    </source>
</reference>
<dbReference type="Pfam" id="PF00583">
    <property type="entry name" value="Acetyltransf_1"/>
    <property type="match status" value="1"/>
</dbReference>
<name>A0A1I6UT98_9PSEU</name>
<dbReference type="InterPro" id="IPR016181">
    <property type="entry name" value="Acyl_CoA_acyltransferase"/>
</dbReference>
<keyword evidence="4" id="KW-1185">Reference proteome</keyword>
<keyword evidence="3" id="KW-0689">Ribosomal protein</keyword>
<protein>
    <submittedName>
        <fullName evidence="3">Ribosomal protein S18 acetylase RimI</fullName>
    </submittedName>
</protein>
<dbReference type="SUPFAM" id="SSF55729">
    <property type="entry name" value="Acyl-CoA N-acyltransferases (Nat)"/>
    <property type="match status" value="1"/>
</dbReference>
<dbReference type="EMBL" id="FOZX01000013">
    <property type="protein sequence ID" value="SFT04712.1"/>
    <property type="molecule type" value="Genomic_DNA"/>
</dbReference>
<dbReference type="Gene3D" id="3.40.630.30">
    <property type="match status" value="1"/>
</dbReference>
<dbReference type="PANTHER" id="PTHR13947:SF37">
    <property type="entry name" value="LD18367P"/>
    <property type="match status" value="1"/>
</dbReference>
<keyword evidence="1" id="KW-0808">Transferase</keyword>
<dbReference type="CDD" id="cd04301">
    <property type="entry name" value="NAT_SF"/>
    <property type="match status" value="1"/>
</dbReference>
<dbReference type="PANTHER" id="PTHR13947">
    <property type="entry name" value="GNAT FAMILY N-ACETYLTRANSFERASE"/>
    <property type="match status" value="1"/>
</dbReference>
<sequence>MLQEKVRVLGDYEVRRARREDIDNARTLMLNTFYWVMGHGYVAEWHADVIDLERTYFHTPGQALFVATLGDEVVGTAAVRASGPKNPPHPKWIADRYGTPGTAQLFRTYVNPEHRRNGLARALVEQSCEFIAETGRYDTIYLHTNPAIEGAEPFWRSVAKEIYDARNHSQYSPTIHFEIPVPPATTGT</sequence>
<dbReference type="PROSITE" id="PS51186">
    <property type="entry name" value="GNAT"/>
    <property type="match status" value="1"/>
</dbReference>
<dbReference type="STRING" id="95161.SAMN05660874_05233"/>
<proteinExistence type="predicted"/>
<feature type="domain" description="N-acetyltransferase" evidence="2">
    <location>
        <begin position="12"/>
        <end position="182"/>
    </location>
</feature>
<dbReference type="InterPro" id="IPR050769">
    <property type="entry name" value="NAT_camello-type"/>
</dbReference>
<evidence type="ECO:0000313" key="3">
    <source>
        <dbReference type="EMBL" id="SFT04712.1"/>
    </source>
</evidence>